<dbReference type="InterPro" id="IPR001347">
    <property type="entry name" value="SIS_dom"/>
</dbReference>
<dbReference type="InterPro" id="IPR050099">
    <property type="entry name" value="SIS_GmhA/DiaA_subfam"/>
</dbReference>
<dbReference type="Proteomes" id="UP001500266">
    <property type="component" value="Unassembled WGS sequence"/>
</dbReference>
<dbReference type="InterPro" id="IPR046348">
    <property type="entry name" value="SIS_dom_sf"/>
</dbReference>
<evidence type="ECO:0000313" key="4">
    <source>
        <dbReference type="Proteomes" id="UP001500266"/>
    </source>
</evidence>
<sequence length="222" mass="22741">MRMAEGRPAAPAVRASFERRPGPGRALDGQADGVARACRDMAERFRGGGRLIVFGSDGAAADAQHIAVEFVHPVIVGKRALPAVSLTDDAAALTGIAAAEGPEEVFAAQVRLLGAPHDIALGLSADGRCPEVRRGLAAARGLGMLTVALAGAGGGDVAAEADHPLTTPCDDPCVVKEMHVTLYHLLWELVHVFLEHPATAERSDGHGDGHGDGQGGGHGDGH</sequence>
<dbReference type="PROSITE" id="PS51464">
    <property type="entry name" value="SIS"/>
    <property type="match status" value="1"/>
</dbReference>
<organism evidence="3 4">
    <name type="scientific">Actinomadura keratinilytica</name>
    <dbReference type="NCBI Taxonomy" id="547461"/>
    <lineage>
        <taxon>Bacteria</taxon>
        <taxon>Bacillati</taxon>
        <taxon>Actinomycetota</taxon>
        <taxon>Actinomycetes</taxon>
        <taxon>Streptosporangiales</taxon>
        <taxon>Thermomonosporaceae</taxon>
        <taxon>Actinomadura</taxon>
    </lineage>
</organism>
<proteinExistence type="predicted"/>
<name>A0ABP7ZF27_9ACTN</name>
<comment type="caution">
    <text evidence="3">The sequence shown here is derived from an EMBL/GenBank/DDBJ whole genome shotgun (WGS) entry which is preliminary data.</text>
</comment>
<dbReference type="EMBL" id="BAABDO010000132">
    <property type="protein sequence ID" value="GAA4155438.1"/>
    <property type="molecule type" value="Genomic_DNA"/>
</dbReference>
<dbReference type="PANTHER" id="PTHR30390">
    <property type="entry name" value="SEDOHEPTULOSE 7-PHOSPHATE ISOMERASE / DNAA INITIATOR-ASSOCIATING FACTOR FOR REPLICATION INITIATION"/>
    <property type="match status" value="1"/>
</dbReference>
<evidence type="ECO:0000313" key="3">
    <source>
        <dbReference type="EMBL" id="GAA4155438.1"/>
    </source>
</evidence>
<feature type="domain" description="SIS" evidence="2">
    <location>
        <begin position="41"/>
        <end position="196"/>
    </location>
</feature>
<gene>
    <name evidence="3" type="ORF">GCM10022416_55970</name>
</gene>
<feature type="compositionally biased region" description="Gly residues" evidence="1">
    <location>
        <begin position="212"/>
        <end position="222"/>
    </location>
</feature>
<dbReference type="SUPFAM" id="SSF53697">
    <property type="entry name" value="SIS domain"/>
    <property type="match status" value="1"/>
</dbReference>
<reference evidence="4" key="1">
    <citation type="journal article" date="2019" name="Int. J. Syst. Evol. Microbiol.">
        <title>The Global Catalogue of Microorganisms (GCM) 10K type strain sequencing project: providing services to taxonomists for standard genome sequencing and annotation.</title>
        <authorList>
            <consortium name="The Broad Institute Genomics Platform"/>
            <consortium name="The Broad Institute Genome Sequencing Center for Infectious Disease"/>
            <person name="Wu L."/>
            <person name="Ma J."/>
        </authorList>
    </citation>
    <scope>NUCLEOTIDE SEQUENCE [LARGE SCALE GENOMIC DNA]</scope>
    <source>
        <strain evidence="4">JCM 17316</strain>
    </source>
</reference>
<feature type="region of interest" description="Disordered" evidence="1">
    <location>
        <begin position="1"/>
        <end position="31"/>
    </location>
</feature>
<dbReference type="Gene3D" id="3.40.50.10490">
    <property type="entry name" value="Glucose-6-phosphate isomerase like protein, domain 1"/>
    <property type="match status" value="1"/>
</dbReference>
<dbReference type="CDD" id="cd05006">
    <property type="entry name" value="SIS_GmhA"/>
    <property type="match status" value="1"/>
</dbReference>
<feature type="region of interest" description="Disordered" evidence="1">
    <location>
        <begin position="200"/>
        <end position="222"/>
    </location>
</feature>
<feature type="compositionally biased region" description="Basic and acidic residues" evidence="1">
    <location>
        <begin position="200"/>
        <end position="211"/>
    </location>
</feature>
<protein>
    <submittedName>
        <fullName evidence="3">SIS domain-containing protein</fullName>
    </submittedName>
</protein>
<keyword evidence="4" id="KW-1185">Reference proteome</keyword>
<evidence type="ECO:0000259" key="2">
    <source>
        <dbReference type="PROSITE" id="PS51464"/>
    </source>
</evidence>
<accession>A0ABP7ZF27</accession>
<dbReference type="Pfam" id="PF13580">
    <property type="entry name" value="SIS_2"/>
    <property type="match status" value="1"/>
</dbReference>
<dbReference type="RefSeq" id="WP_345024667.1">
    <property type="nucleotide sequence ID" value="NZ_BAABDO010000132.1"/>
</dbReference>
<evidence type="ECO:0000256" key="1">
    <source>
        <dbReference type="SAM" id="MobiDB-lite"/>
    </source>
</evidence>
<dbReference type="PANTHER" id="PTHR30390:SF6">
    <property type="entry name" value="DNAA INITIATOR-ASSOCIATING PROTEIN DIAA"/>
    <property type="match status" value="1"/>
</dbReference>
<dbReference type="InterPro" id="IPR035461">
    <property type="entry name" value="GmhA/DiaA"/>
</dbReference>